<dbReference type="SUPFAM" id="SSF159709">
    <property type="entry name" value="PhnH-like"/>
    <property type="match status" value="1"/>
</dbReference>
<dbReference type="PIRSF" id="PIRSF020680">
    <property type="entry name" value="PhnH"/>
    <property type="match status" value="1"/>
</dbReference>
<evidence type="ECO:0000313" key="1">
    <source>
        <dbReference type="EMBL" id="MFC4259490.1"/>
    </source>
</evidence>
<dbReference type="EMBL" id="JBHSDI010000013">
    <property type="protein sequence ID" value="MFC4259490.1"/>
    <property type="molecule type" value="Genomic_DNA"/>
</dbReference>
<dbReference type="NCBIfam" id="TIGR03292">
    <property type="entry name" value="PhnH_redo"/>
    <property type="match status" value="1"/>
</dbReference>
<reference evidence="2" key="1">
    <citation type="journal article" date="2019" name="Int. J. Syst. Evol. Microbiol.">
        <title>The Global Catalogue of Microorganisms (GCM) 10K type strain sequencing project: providing services to taxonomists for standard genome sequencing and annotation.</title>
        <authorList>
            <consortium name="The Broad Institute Genomics Platform"/>
            <consortium name="The Broad Institute Genome Sequencing Center for Infectious Disease"/>
            <person name="Wu L."/>
            <person name="Ma J."/>
        </authorList>
    </citation>
    <scope>NUCLEOTIDE SEQUENCE [LARGE SCALE GENOMIC DNA]</scope>
    <source>
        <strain evidence="2">CECT 7297</strain>
    </source>
</reference>
<organism evidence="1 2">
    <name type="scientific">Marinobacter lacisalsi</name>
    <dbReference type="NCBI Taxonomy" id="475979"/>
    <lineage>
        <taxon>Bacteria</taxon>
        <taxon>Pseudomonadati</taxon>
        <taxon>Pseudomonadota</taxon>
        <taxon>Gammaproteobacteria</taxon>
        <taxon>Pseudomonadales</taxon>
        <taxon>Marinobacteraceae</taxon>
        <taxon>Marinobacter</taxon>
    </lineage>
</organism>
<accession>A0ABV8QGH2</accession>
<sequence>MENLNQQTRSGLPLDELCTGLAEPVSQSQQIFRQVLTALSEPGTRLTLAPVPAPKGIHSAAYQVCLALLDADTPLWVSDSLATPSLLNSLRFHCGCRVTHRREEAIFAVASPGDLESIAGFSPGSHEYPDRSTTVILQVDHLHSTGPWRLSGPGIEQPKQVGIEGLANHWPAWLRSNRASFPLGVDLLLTDGNSLMGLPRTTLVEVESCM</sequence>
<dbReference type="InterPro" id="IPR038058">
    <property type="entry name" value="PhnH-like_sp"/>
</dbReference>
<keyword evidence="2" id="KW-1185">Reference proteome</keyword>
<dbReference type="InterPro" id="IPR008772">
    <property type="entry name" value="Phosphonate_metab_PhnH"/>
</dbReference>
<comment type="caution">
    <text evidence="1">The sequence shown here is derived from an EMBL/GenBank/DDBJ whole genome shotgun (WGS) entry which is preliminary data.</text>
</comment>
<dbReference type="Gene3D" id="3.40.50.11310">
    <property type="entry name" value="Bacterial phosphonate metabolism protein PhnH"/>
    <property type="match status" value="1"/>
</dbReference>
<evidence type="ECO:0000313" key="2">
    <source>
        <dbReference type="Proteomes" id="UP001595798"/>
    </source>
</evidence>
<dbReference type="RefSeq" id="WP_379887068.1">
    <property type="nucleotide sequence ID" value="NZ_JBHSDI010000013.1"/>
</dbReference>
<dbReference type="GO" id="GO:0016829">
    <property type="term" value="F:lyase activity"/>
    <property type="evidence" value="ECO:0007669"/>
    <property type="project" value="UniProtKB-KW"/>
</dbReference>
<keyword evidence="1" id="KW-0456">Lyase</keyword>
<protein>
    <submittedName>
        <fullName evidence="1">Phosphonate C-P lyase system protein PhnH</fullName>
    </submittedName>
</protein>
<proteinExistence type="predicted"/>
<dbReference type="Pfam" id="PF05845">
    <property type="entry name" value="PhnH"/>
    <property type="match status" value="1"/>
</dbReference>
<name>A0ABV8QGH2_9GAMM</name>
<dbReference type="Proteomes" id="UP001595798">
    <property type="component" value="Unassembled WGS sequence"/>
</dbReference>
<gene>
    <name evidence="1" type="primary">phnH</name>
    <name evidence="1" type="ORF">ACFOZ5_10670</name>
</gene>